<reference evidence="5" key="1">
    <citation type="submission" date="2020-03" db="EMBL/GenBank/DDBJ databases">
        <title>A high-quality chromosome-level genome assembly of a woody plant with both climbing and erect habits, Rhamnella rubrinervis.</title>
        <authorList>
            <person name="Lu Z."/>
            <person name="Yang Y."/>
            <person name="Zhu X."/>
            <person name="Sun Y."/>
        </authorList>
    </citation>
    <scope>NUCLEOTIDE SEQUENCE</scope>
    <source>
        <strain evidence="5">BYM</strain>
        <tissue evidence="5">Leaf</tissue>
    </source>
</reference>
<dbReference type="Gene3D" id="1.20.5.4130">
    <property type="match status" value="1"/>
</dbReference>
<dbReference type="InterPro" id="IPR041118">
    <property type="entry name" value="Rx_N"/>
</dbReference>
<dbReference type="OrthoDB" id="185373at2759"/>
<dbReference type="PANTHER" id="PTHR47926">
    <property type="entry name" value="PENTATRICOPEPTIDE REPEAT-CONTAINING PROTEIN"/>
    <property type="match status" value="1"/>
</dbReference>
<organism evidence="5 6">
    <name type="scientific">Rhamnella rubrinervis</name>
    <dbReference type="NCBI Taxonomy" id="2594499"/>
    <lineage>
        <taxon>Eukaryota</taxon>
        <taxon>Viridiplantae</taxon>
        <taxon>Streptophyta</taxon>
        <taxon>Embryophyta</taxon>
        <taxon>Tracheophyta</taxon>
        <taxon>Spermatophyta</taxon>
        <taxon>Magnoliopsida</taxon>
        <taxon>eudicotyledons</taxon>
        <taxon>Gunneridae</taxon>
        <taxon>Pentapetalae</taxon>
        <taxon>rosids</taxon>
        <taxon>fabids</taxon>
        <taxon>Rosales</taxon>
        <taxon>Rhamnaceae</taxon>
        <taxon>rhamnoid group</taxon>
        <taxon>Rhamneae</taxon>
        <taxon>Rhamnella</taxon>
    </lineage>
</organism>
<feature type="domain" description="Disease resistance N-terminal" evidence="4">
    <location>
        <begin position="3"/>
        <end position="91"/>
    </location>
</feature>
<dbReference type="InterPro" id="IPR046960">
    <property type="entry name" value="PPR_At4g14850-like_plant"/>
</dbReference>
<proteinExistence type="predicted"/>
<dbReference type="GO" id="GO:0000166">
    <property type="term" value="F:nucleotide binding"/>
    <property type="evidence" value="ECO:0007669"/>
    <property type="project" value="UniProtKB-KW"/>
</dbReference>
<evidence type="ECO:0000256" key="3">
    <source>
        <dbReference type="ARBA" id="ARBA00022821"/>
    </source>
</evidence>
<dbReference type="EMBL" id="VOIH02000009">
    <property type="protein sequence ID" value="KAF3438184.1"/>
    <property type="molecule type" value="Genomic_DNA"/>
</dbReference>
<comment type="caution">
    <text evidence="5">The sequence shown here is derived from an EMBL/GenBank/DDBJ whole genome shotgun (WGS) entry which is preliminary data.</text>
</comment>
<dbReference type="Proteomes" id="UP000796880">
    <property type="component" value="Unassembled WGS sequence"/>
</dbReference>
<dbReference type="InterPro" id="IPR046848">
    <property type="entry name" value="E_motif"/>
</dbReference>
<keyword evidence="1" id="KW-0677">Repeat</keyword>
<keyword evidence="6" id="KW-1185">Reference proteome</keyword>
<accession>A0A8K0E245</accession>
<keyword evidence="3" id="KW-0611">Plant defense</keyword>
<dbReference type="AlphaFoldDB" id="A0A8K0E245"/>
<evidence type="ECO:0000313" key="5">
    <source>
        <dbReference type="EMBL" id="KAF3438184.1"/>
    </source>
</evidence>
<dbReference type="Pfam" id="PF20431">
    <property type="entry name" value="E_motif"/>
    <property type="match status" value="1"/>
</dbReference>
<sequence>MAASASLQVLFDRLASQEVVDFVKGKKLNDRLLKKLKIMLLCADTVVNDAEEKQIRNPNVKKWLDELKDATYNAEDLVYQINTEALWCKMEGTAHENYDDGKQRLSKLDLDGLKLAHGGVIVSGLGLDSICSSALVTAYSKLALVDEANKVFYGMPERMSDGTLEFYDFCLWESWTLVRRAITLQSWVARACLPGLQKFDEILENGLIPEECTFSALLCTCCYDGLVERWQERGLQSHPILAEPVDSGIWGALYHVVMLVEILRWQSVAERLIGNNPESCSYRVILSNIYACYGRWDDATKLRNDQTYGKLRKMPWLSWIEGSSL</sequence>
<protein>
    <recommendedName>
        <fullName evidence="4">Disease resistance N-terminal domain-containing protein</fullName>
    </recommendedName>
</protein>
<dbReference type="Gene3D" id="1.25.40.10">
    <property type="entry name" value="Tetratricopeptide repeat domain"/>
    <property type="match status" value="1"/>
</dbReference>
<dbReference type="InterPro" id="IPR011990">
    <property type="entry name" value="TPR-like_helical_dom_sf"/>
</dbReference>
<dbReference type="Pfam" id="PF18052">
    <property type="entry name" value="Rx_N"/>
    <property type="match status" value="1"/>
</dbReference>
<gene>
    <name evidence="5" type="ORF">FNV43_RR20941</name>
</gene>
<dbReference type="GO" id="GO:0009451">
    <property type="term" value="P:RNA modification"/>
    <property type="evidence" value="ECO:0007669"/>
    <property type="project" value="InterPro"/>
</dbReference>
<keyword evidence="2" id="KW-0547">Nucleotide-binding</keyword>
<name>A0A8K0E245_9ROSA</name>
<evidence type="ECO:0000313" key="6">
    <source>
        <dbReference type="Proteomes" id="UP000796880"/>
    </source>
</evidence>
<evidence type="ECO:0000259" key="4">
    <source>
        <dbReference type="Pfam" id="PF18052"/>
    </source>
</evidence>
<evidence type="ECO:0000256" key="1">
    <source>
        <dbReference type="ARBA" id="ARBA00022737"/>
    </source>
</evidence>
<dbReference type="GO" id="GO:0006952">
    <property type="term" value="P:defense response"/>
    <property type="evidence" value="ECO:0007669"/>
    <property type="project" value="UniProtKB-KW"/>
</dbReference>
<dbReference type="GO" id="GO:0003723">
    <property type="term" value="F:RNA binding"/>
    <property type="evidence" value="ECO:0007669"/>
    <property type="project" value="InterPro"/>
</dbReference>
<evidence type="ECO:0000256" key="2">
    <source>
        <dbReference type="ARBA" id="ARBA00022741"/>
    </source>
</evidence>